<dbReference type="EMBL" id="JBBMFS010000016">
    <property type="protein sequence ID" value="MEQ2556034.1"/>
    <property type="molecule type" value="Genomic_DNA"/>
</dbReference>
<evidence type="ECO:0000256" key="1">
    <source>
        <dbReference type="ARBA" id="ARBA00022490"/>
    </source>
</evidence>
<protein>
    <recommendedName>
        <fullName evidence="2">UPF0291 protein WMO37_13640</fullName>
    </recommendedName>
</protein>
<name>A0ABV1H8J1_9FIRM</name>
<keyword evidence="4" id="KW-1185">Reference proteome</keyword>
<dbReference type="Gene3D" id="1.10.287.540">
    <property type="entry name" value="Helix hairpin bin"/>
    <property type="match status" value="1"/>
</dbReference>
<dbReference type="SUPFAM" id="SSF158221">
    <property type="entry name" value="YnzC-like"/>
    <property type="match status" value="1"/>
</dbReference>
<organism evidence="3 4">
    <name type="scientific">Lachnospira intestinalis</name>
    <dbReference type="NCBI Taxonomy" id="3133158"/>
    <lineage>
        <taxon>Bacteria</taxon>
        <taxon>Bacillati</taxon>
        <taxon>Bacillota</taxon>
        <taxon>Clostridia</taxon>
        <taxon>Lachnospirales</taxon>
        <taxon>Lachnospiraceae</taxon>
        <taxon>Lachnospira</taxon>
    </lineage>
</organism>
<dbReference type="InterPro" id="IPR009242">
    <property type="entry name" value="DUF896"/>
</dbReference>
<comment type="similarity">
    <text evidence="2">Belongs to the UPF0291 family.</text>
</comment>
<dbReference type="Proteomes" id="UP001546774">
    <property type="component" value="Unassembled WGS sequence"/>
</dbReference>
<dbReference type="HAMAP" id="MF_01103">
    <property type="entry name" value="UPF0291"/>
    <property type="match status" value="1"/>
</dbReference>
<evidence type="ECO:0000313" key="3">
    <source>
        <dbReference type="EMBL" id="MEQ2556034.1"/>
    </source>
</evidence>
<gene>
    <name evidence="3" type="ORF">WMO37_13640</name>
</gene>
<accession>A0ABV1H8J1</accession>
<proteinExistence type="inferred from homology"/>
<sequence length="88" mass="10211">MVTQDTINRINELYRKSKAEGLTSAEAEEQKQLRAEYVAAFRNNLRGTLDSIKIQNPDGSMIDVKKRHEEKMKRLEQEALENARKYGN</sequence>
<evidence type="ECO:0000256" key="2">
    <source>
        <dbReference type="HAMAP-Rule" id="MF_01103"/>
    </source>
</evidence>
<reference evidence="3" key="1">
    <citation type="submission" date="2024-03" db="EMBL/GenBank/DDBJ databases">
        <title>Human intestinal bacterial collection.</title>
        <authorList>
            <person name="Pauvert C."/>
            <person name="Hitch T.C.A."/>
            <person name="Clavel T."/>
        </authorList>
    </citation>
    <scope>NUCLEOTIDE SEQUENCE [LARGE SCALE GENOMIC DNA]</scope>
    <source>
        <strain evidence="3">CLA-AA-H89B</strain>
    </source>
</reference>
<dbReference type="PANTHER" id="PTHR37300:SF2">
    <property type="entry name" value="UPF0291 PROTEIN BC_1827"/>
    <property type="match status" value="1"/>
</dbReference>
<keyword evidence="1 2" id="KW-0963">Cytoplasm</keyword>
<comment type="caution">
    <text evidence="3">The sequence shown here is derived from an EMBL/GenBank/DDBJ whole genome shotgun (WGS) entry which is preliminary data.</text>
</comment>
<comment type="subcellular location">
    <subcellularLocation>
        <location evidence="2">Cytoplasm</location>
    </subcellularLocation>
</comment>
<dbReference type="Pfam" id="PF05979">
    <property type="entry name" value="DUF896"/>
    <property type="match status" value="1"/>
</dbReference>
<dbReference type="PANTHER" id="PTHR37300">
    <property type="entry name" value="UPF0291 PROTEIN CBO2609/CLC_2481"/>
    <property type="match status" value="1"/>
</dbReference>
<evidence type="ECO:0000313" key="4">
    <source>
        <dbReference type="Proteomes" id="UP001546774"/>
    </source>
</evidence>